<keyword evidence="2 5" id="KW-0132">Cell division</keyword>
<dbReference type="Pfam" id="PF07072">
    <property type="entry name" value="ZapD"/>
    <property type="match status" value="1"/>
</dbReference>
<gene>
    <name evidence="5 6" type="primary">zapD</name>
    <name evidence="6" type="ORF">tloyanaT_21490</name>
</gene>
<protein>
    <recommendedName>
        <fullName evidence="5">Cell division protein ZapD</fullName>
    </recommendedName>
    <alternativeName>
        <fullName evidence="5">Z ring-associated protein D</fullName>
    </alternativeName>
</protein>
<dbReference type="GO" id="GO:0051301">
    <property type="term" value="P:cell division"/>
    <property type="evidence" value="ECO:0007669"/>
    <property type="project" value="UniProtKB-KW"/>
</dbReference>
<dbReference type="SUPFAM" id="SSF160950">
    <property type="entry name" value="YacF-like"/>
    <property type="match status" value="1"/>
</dbReference>
<organism evidence="6 7">
    <name type="scientific">Thalassotalea loyana</name>
    <dbReference type="NCBI Taxonomy" id="280483"/>
    <lineage>
        <taxon>Bacteria</taxon>
        <taxon>Pseudomonadati</taxon>
        <taxon>Pseudomonadota</taxon>
        <taxon>Gammaproteobacteria</taxon>
        <taxon>Alteromonadales</taxon>
        <taxon>Colwelliaceae</taxon>
        <taxon>Thalassotalea</taxon>
    </lineage>
</organism>
<keyword evidence="7" id="KW-1185">Reference proteome</keyword>
<evidence type="ECO:0000256" key="3">
    <source>
        <dbReference type="ARBA" id="ARBA00023210"/>
    </source>
</evidence>
<proteinExistence type="inferred from homology"/>
<evidence type="ECO:0000256" key="4">
    <source>
        <dbReference type="ARBA" id="ARBA00023306"/>
    </source>
</evidence>
<dbReference type="EMBL" id="BSSV01000004">
    <property type="protein sequence ID" value="GLX85897.1"/>
    <property type="molecule type" value="Genomic_DNA"/>
</dbReference>
<dbReference type="Proteomes" id="UP001157134">
    <property type="component" value="Unassembled WGS sequence"/>
</dbReference>
<dbReference type="NCBIfam" id="NF003655">
    <property type="entry name" value="PRK05287.1-3"/>
    <property type="match status" value="1"/>
</dbReference>
<keyword evidence="1 5" id="KW-0963">Cytoplasm</keyword>
<dbReference type="RefSeq" id="WP_284298427.1">
    <property type="nucleotide sequence ID" value="NZ_BSSV01000004.1"/>
</dbReference>
<dbReference type="Gene3D" id="2.60.440.10">
    <property type="entry name" value="YacF-like domains"/>
    <property type="match status" value="1"/>
</dbReference>
<dbReference type="InterPro" id="IPR036268">
    <property type="entry name" value="ZapD_sf"/>
</dbReference>
<dbReference type="Gene3D" id="1.10.3900.10">
    <property type="entry name" value="YacF-like"/>
    <property type="match status" value="1"/>
</dbReference>
<keyword evidence="4 5" id="KW-0131">Cell cycle</keyword>
<evidence type="ECO:0000256" key="2">
    <source>
        <dbReference type="ARBA" id="ARBA00022618"/>
    </source>
</evidence>
<dbReference type="HAMAP" id="MF_01092">
    <property type="entry name" value="ZapD"/>
    <property type="match status" value="1"/>
</dbReference>
<sequence length="248" mass="28645">MSRILYEHPLNERIRNYLKLEHLFGQVESAQQLELQQGYSVLFTSLFAILDSLERNDIRGDLIKDLEKLEQNLVLWSQRSDVDASALEQNLRKTVALVNQLRSTKLPWWQLKDDKFLSAVKQRFAIQGGSASFDLPQLQFFLHQPATTSTKTIEAWLSTLMQLKEAIALVLVFIRQRSGFECVETESGFYQDSGEGLLLLRIELDANAQFYPTVSGNRFRYSIRFMLPCEQSGRRYSNSATKFYLAKC</sequence>
<comment type="similarity">
    <text evidence="5">Belongs to the ZapD family.</text>
</comment>
<evidence type="ECO:0000256" key="1">
    <source>
        <dbReference type="ARBA" id="ARBA00022490"/>
    </source>
</evidence>
<dbReference type="PANTHER" id="PTHR39455:SF1">
    <property type="entry name" value="CELL DIVISION PROTEIN ZAPD"/>
    <property type="match status" value="1"/>
</dbReference>
<dbReference type="InterPro" id="IPR009777">
    <property type="entry name" value="ZapD"/>
</dbReference>
<accession>A0ABQ6HEB1</accession>
<dbReference type="PANTHER" id="PTHR39455">
    <property type="entry name" value="CELL DIVISION PROTEIN ZAPD"/>
    <property type="match status" value="1"/>
</dbReference>
<dbReference type="InterPro" id="IPR027462">
    <property type="entry name" value="ZapD_C"/>
</dbReference>
<evidence type="ECO:0000313" key="6">
    <source>
        <dbReference type="EMBL" id="GLX85897.1"/>
    </source>
</evidence>
<comment type="caution">
    <text evidence="6">The sequence shown here is derived from an EMBL/GenBank/DDBJ whole genome shotgun (WGS) entry which is preliminary data.</text>
</comment>
<reference evidence="6 7" key="1">
    <citation type="submission" date="2023-03" db="EMBL/GenBank/DDBJ databases">
        <title>Thalassotalea loyana LMG 22536T draft genome sequence.</title>
        <authorList>
            <person name="Sawabe T."/>
        </authorList>
    </citation>
    <scope>NUCLEOTIDE SEQUENCE [LARGE SCALE GENOMIC DNA]</scope>
    <source>
        <strain evidence="6 7">LMG 22536</strain>
    </source>
</reference>
<comment type="subcellular location">
    <subcellularLocation>
        <location evidence="5">Cytoplasm</location>
    </subcellularLocation>
    <text evidence="5">Localizes to mid-cell in an FtsZ-dependent manner.</text>
</comment>
<keyword evidence="3 5" id="KW-0717">Septation</keyword>
<comment type="subunit">
    <text evidence="5">Interacts with FtsZ.</text>
</comment>
<comment type="function">
    <text evidence="5">Cell division factor that enhances FtsZ-ring assembly. Directly interacts with FtsZ and promotes bundling of FtsZ protofilaments, with a reduction in FtsZ GTPase activity.</text>
</comment>
<name>A0ABQ6HEB1_9GAMM</name>
<evidence type="ECO:0000313" key="7">
    <source>
        <dbReference type="Proteomes" id="UP001157134"/>
    </source>
</evidence>
<evidence type="ECO:0000256" key="5">
    <source>
        <dbReference type="HAMAP-Rule" id="MF_01092"/>
    </source>
</evidence>